<accession>A0A411Z2L7</accession>
<keyword evidence="4" id="KW-1185">Reference proteome</keyword>
<reference evidence="3 4" key="1">
    <citation type="submission" date="2018-08" db="EMBL/GenBank/DDBJ databases">
        <title>Flavobacterium tibetense sp. nov., isolated from a wetland YonghuCo on Tibetan Plateau.</title>
        <authorList>
            <person name="Phurbu D."/>
            <person name="Lu H."/>
            <person name="Xing P."/>
        </authorList>
    </citation>
    <scope>NUCLEOTIDE SEQUENCE [LARGE SCALE GENOMIC DNA]</scope>
    <source>
        <strain evidence="3 4">DJC</strain>
    </source>
</reference>
<dbReference type="AlphaFoldDB" id="A0A411Z2L7"/>
<dbReference type="EMBL" id="QWEY01000005">
    <property type="protein sequence ID" value="RGP37311.1"/>
    <property type="molecule type" value="Genomic_DNA"/>
</dbReference>
<dbReference type="Proteomes" id="UP000284547">
    <property type="component" value="Unassembled WGS sequence"/>
</dbReference>
<keyword evidence="1" id="KW-0812">Transmembrane</keyword>
<evidence type="ECO:0000313" key="4">
    <source>
        <dbReference type="Proteomes" id="UP000284547"/>
    </source>
</evidence>
<feature type="domain" description="Fatty acid desaturase" evidence="2">
    <location>
        <begin position="32"/>
        <end position="266"/>
    </location>
</feature>
<dbReference type="Pfam" id="PF00487">
    <property type="entry name" value="FA_desaturase"/>
    <property type="match status" value="1"/>
</dbReference>
<dbReference type="InterPro" id="IPR005804">
    <property type="entry name" value="FA_desaturase_dom"/>
</dbReference>
<organism evidence="3 4">
    <name type="scientific">Pseudotabrizicola alkalilacus</name>
    <dbReference type="NCBI Taxonomy" id="2305252"/>
    <lineage>
        <taxon>Bacteria</taxon>
        <taxon>Pseudomonadati</taxon>
        <taxon>Pseudomonadota</taxon>
        <taxon>Alphaproteobacteria</taxon>
        <taxon>Rhodobacterales</taxon>
        <taxon>Paracoccaceae</taxon>
        <taxon>Pseudotabrizicola</taxon>
    </lineage>
</organism>
<protein>
    <submittedName>
        <fullName evidence="3">Fatty acid desaturase</fullName>
    </submittedName>
</protein>
<keyword evidence="1" id="KW-0472">Membrane</keyword>
<comment type="caution">
    <text evidence="3">The sequence shown here is derived from an EMBL/GenBank/DDBJ whole genome shotgun (WGS) entry which is preliminary data.</text>
</comment>
<proteinExistence type="predicted"/>
<evidence type="ECO:0000259" key="2">
    <source>
        <dbReference type="Pfam" id="PF00487"/>
    </source>
</evidence>
<keyword evidence="1" id="KW-1133">Transmembrane helix</keyword>
<dbReference type="OrthoDB" id="784276at2"/>
<evidence type="ECO:0000313" key="3">
    <source>
        <dbReference type="EMBL" id="RGP37311.1"/>
    </source>
</evidence>
<evidence type="ECO:0000256" key="1">
    <source>
        <dbReference type="SAM" id="Phobius"/>
    </source>
</evidence>
<dbReference type="GO" id="GO:0006629">
    <property type="term" value="P:lipid metabolic process"/>
    <property type="evidence" value="ECO:0007669"/>
    <property type="project" value="InterPro"/>
</dbReference>
<feature type="transmembrane region" description="Helical" evidence="1">
    <location>
        <begin position="156"/>
        <end position="176"/>
    </location>
</feature>
<name>A0A411Z2L7_9RHOB</name>
<gene>
    <name evidence="3" type="ORF">D1012_11220</name>
</gene>
<sequence>MPVLEWPTLILLAATYVLWALGTTSLTTLSPVLGILATAIAITQFCSLQHEALHGHPFRTAWLNEALVFPALYPTVPYGRFRATHLAHHHDPSLTDPYDDPESNYFDPKVWATLPGWVKGLFIANNTLLGRMVIGPVLGTLLWLRGERHLLRRDRAVRRDWLLHLGGLALLALWLIPAPMGWAGYLAATYLATALLKIRTFLEHRAHEAARARTVIVEDRGPLALLFLNNNLHVVHHMHPQVPWYRLPGLYAANRAHYLRRNDGYAYRSYAQIFARHFLRAKDPVPHPLMAAPAYTIRRNAGVVPELSKNGTP</sequence>